<protein>
    <recommendedName>
        <fullName evidence="5">Lipoprotein</fullName>
    </recommendedName>
</protein>
<feature type="chain" id="PRO_5046984078" description="Lipoprotein" evidence="2">
    <location>
        <begin position="24"/>
        <end position="668"/>
    </location>
</feature>
<dbReference type="EMBL" id="JAXIVS010000022">
    <property type="protein sequence ID" value="MDY7232692.1"/>
    <property type="molecule type" value="Genomic_DNA"/>
</dbReference>
<evidence type="ECO:0000313" key="4">
    <source>
        <dbReference type="Proteomes" id="UP001291309"/>
    </source>
</evidence>
<sequence>MRRFPFPWMLLAAALFVACRAASDDGAPPPELPPTAPPEPPEPPPTTPPNVTGVLIAAAPTTLAPGETAGLTARVQGLGATHRGVTWSLVQGPGRFAPATPYGSSTDALFFADSTFTGTVVVEATSIADPSRSARLSLTVSPRPTEHLRTELLAPACKVRLRPMWACEGVVTGEHLSVRATVWSTYEASAVARIPGTDRQTPLTYNSGNLVGTLDLGPLSPGQHPLEIVVTDSRGNSLVTPATFVLDRPPHLEVAEPASWQVALSSTTQRLRATCADDATECKLVARVAGQYESVSVAEGIGTLDASVDLSSFTDRRLQLEFIAEDSLGQLTSQRQTVLVVTSPSLERVATVPGQLVDVDDSRLLYATGGSALGNDTGLVVRHRSSGQDTPVPVPEGRRVGDAQLISSGVLFSFWTDDSTRRLYEYRQGSLIELDPDKALVWVKAARDHALWSHYPGDELMLRNFATGATVSVGQGANSFNDVARNGFVAFWGLGYDIHTFQDGVTRRLTNDPDATTWNTYPVTDGTLVVYRKHLVASQTFVIALHTGEQETLLTQPRAQASFLGPQPGIDYAVNGGWVAYTAPSGAGQLQVWLRSPLGETRKVSDFGTPSTVAALGPEGQIAVRTGEHLHVSQADGTLLDLGPVPGRALWVDGAWHVLVADTLFRVR</sequence>
<evidence type="ECO:0000256" key="1">
    <source>
        <dbReference type="SAM" id="MobiDB-lite"/>
    </source>
</evidence>
<evidence type="ECO:0000313" key="3">
    <source>
        <dbReference type="EMBL" id="MDY7232692.1"/>
    </source>
</evidence>
<keyword evidence="4" id="KW-1185">Reference proteome</keyword>
<reference evidence="3 4" key="1">
    <citation type="submission" date="2023-12" db="EMBL/GenBank/DDBJ databases">
        <title>the genome sequence of Hyalangium sp. s54d21.</title>
        <authorList>
            <person name="Zhang X."/>
        </authorList>
    </citation>
    <scope>NUCLEOTIDE SEQUENCE [LARGE SCALE GENOMIC DNA]</scope>
    <source>
        <strain evidence="4">s54d21</strain>
    </source>
</reference>
<accession>A0ABU5HIQ2</accession>
<comment type="caution">
    <text evidence="3">The sequence shown here is derived from an EMBL/GenBank/DDBJ whole genome shotgun (WGS) entry which is preliminary data.</text>
</comment>
<evidence type="ECO:0008006" key="5">
    <source>
        <dbReference type="Google" id="ProtNLM"/>
    </source>
</evidence>
<dbReference type="PROSITE" id="PS51257">
    <property type="entry name" value="PROKAR_LIPOPROTEIN"/>
    <property type="match status" value="1"/>
</dbReference>
<evidence type="ECO:0000256" key="2">
    <source>
        <dbReference type="SAM" id="SignalP"/>
    </source>
</evidence>
<feature type="region of interest" description="Disordered" evidence="1">
    <location>
        <begin position="23"/>
        <end position="49"/>
    </location>
</feature>
<feature type="signal peptide" evidence="2">
    <location>
        <begin position="1"/>
        <end position="23"/>
    </location>
</feature>
<dbReference type="Proteomes" id="UP001291309">
    <property type="component" value="Unassembled WGS sequence"/>
</dbReference>
<proteinExistence type="predicted"/>
<keyword evidence="2" id="KW-0732">Signal</keyword>
<organism evidence="3 4">
    <name type="scientific">Hyalangium rubrum</name>
    <dbReference type="NCBI Taxonomy" id="3103134"/>
    <lineage>
        <taxon>Bacteria</taxon>
        <taxon>Pseudomonadati</taxon>
        <taxon>Myxococcota</taxon>
        <taxon>Myxococcia</taxon>
        <taxon>Myxococcales</taxon>
        <taxon>Cystobacterineae</taxon>
        <taxon>Archangiaceae</taxon>
        <taxon>Hyalangium</taxon>
    </lineage>
</organism>
<feature type="compositionally biased region" description="Pro residues" evidence="1">
    <location>
        <begin position="27"/>
        <end position="48"/>
    </location>
</feature>
<name>A0ABU5HIQ2_9BACT</name>
<dbReference type="RefSeq" id="WP_321551406.1">
    <property type="nucleotide sequence ID" value="NZ_JAXIVS010000022.1"/>
</dbReference>
<gene>
    <name evidence="3" type="ORF">SYV04_40275</name>
</gene>